<name>A0ABD0L0J9_9CAEN</name>
<evidence type="ECO:0000313" key="2">
    <source>
        <dbReference type="Proteomes" id="UP001519460"/>
    </source>
</evidence>
<comment type="caution">
    <text evidence="1">The sequence shown here is derived from an EMBL/GenBank/DDBJ whole genome shotgun (WGS) entry which is preliminary data.</text>
</comment>
<evidence type="ECO:0000313" key="1">
    <source>
        <dbReference type="EMBL" id="KAK7493061.1"/>
    </source>
</evidence>
<dbReference type="Proteomes" id="UP001519460">
    <property type="component" value="Unassembled WGS sequence"/>
</dbReference>
<dbReference type="EMBL" id="JACVVK020000097">
    <property type="protein sequence ID" value="KAK7493061.1"/>
    <property type="molecule type" value="Genomic_DNA"/>
</dbReference>
<dbReference type="AlphaFoldDB" id="A0ABD0L0J9"/>
<organism evidence="1 2">
    <name type="scientific">Batillaria attramentaria</name>
    <dbReference type="NCBI Taxonomy" id="370345"/>
    <lineage>
        <taxon>Eukaryota</taxon>
        <taxon>Metazoa</taxon>
        <taxon>Spiralia</taxon>
        <taxon>Lophotrochozoa</taxon>
        <taxon>Mollusca</taxon>
        <taxon>Gastropoda</taxon>
        <taxon>Caenogastropoda</taxon>
        <taxon>Sorbeoconcha</taxon>
        <taxon>Cerithioidea</taxon>
        <taxon>Batillariidae</taxon>
        <taxon>Batillaria</taxon>
    </lineage>
</organism>
<proteinExistence type="predicted"/>
<accession>A0ABD0L0J9</accession>
<feature type="non-terminal residue" evidence="1">
    <location>
        <position position="1"/>
    </location>
</feature>
<reference evidence="1 2" key="1">
    <citation type="journal article" date="2023" name="Sci. Data">
        <title>Genome assembly of the Korean intertidal mud-creeper Batillaria attramentaria.</title>
        <authorList>
            <person name="Patra A.K."/>
            <person name="Ho P.T."/>
            <person name="Jun S."/>
            <person name="Lee S.J."/>
            <person name="Kim Y."/>
            <person name="Won Y.J."/>
        </authorList>
    </citation>
    <scope>NUCLEOTIDE SEQUENCE [LARGE SCALE GENOMIC DNA]</scope>
    <source>
        <strain evidence="1">Wonlab-2016</strain>
    </source>
</reference>
<sequence>SSVLLHSNSKNYKPCLGLGRIPDGSNEASCSFSRLNDFESGWKTDSDDFALRLPMNRAAYVTVDVVRGMVSAPQSCHSRPLDLKSEGGMRLRITWYRRLAANLQATDSSFEEQGRHSLLDVGEV</sequence>
<protein>
    <submittedName>
        <fullName evidence="1">Uncharacterized protein</fullName>
    </submittedName>
</protein>
<gene>
    <name evidence="1" type="ORF">BaRGS_00015791</name>
</gene>
<keyword evidence="2" id="KW-1185">Reference proteome</keyword>